<evidence type="ECO:0000256" key="2">
    <source>
        <dbReference type="ARBA" id="ARBA00022448"/>
    </source>
</evidence>
<dbReference type="RefSeq" id="WP_131978317.1">
    <property type="nucleotide sequence ID" value="NZ_SLYB01000025.1"/>
</dbReference>
<dbReference type="PROSITE" id="PS50928">
    <property type="entry name" value="ABC_TM1"/>
    <property type="match status" value="1"/>
</dbReference>
<dbReference type="Gene3D" id="1.10.3720.10">
    <property type="entry name" value="MetI-like"/>
    <property type="match status" value="1"/>
</dbReference>
<accession>A0A4R2T514</accession>
<dbReference type="SUPFAM" id="SSF161098">
    <property type="entry name" value="MetI-like"/>
    <property type="match status" value="1"/>
</dbReference>
<dbReference type="GO" id="GO:0071916">
    <property type="term" value="F:dipeptide transmembrane transporter activity"/>
    <property type="evidence" value="ECO:0007669"/>
    <property type="project" value="TreeGrafter"/>
</dbReference>
<comment type="subcellular location">
    <subcellularLocation>
        <location evidence="1">Cell inner membrane</location>
        <topology evidence="1">Multi-pass membrane protein</topology>
    </subcellularLocation>
    <subcellularLocation>
        <location evidence="9">Cell membrane</location>
        <topology evidence="9">Multi-pass membrane protein</topology>
    </subcellularLocation>
</comment>
<feature type="transmembrane region" description="Helical" evidence="9">
    <location>
        <begin position="241"/>
        <end position="265"/>
    </location>
</feature>
<dbReference type="EMBL" id="SLYB01000025">
    <property type="protein sequence ID" value="TCP92168.1"/>
    <property type="molecule type" value="Genomic_DNA"/>
</dbReference>
<feature type="transmembrane region" description="Helical" evidence="9">
    <location>
        <begin position="78"/>
        <end position="102"/>
    </location>
</feature>
<protein>
    <submittedName>
        <fullName evidence="11">Cationic peptide transport system permease protein</fullName>
    </submittedName>
</protein>
<dbReference type="OrthoDB" id="9805855at2"/>
<evidence type="ECO:0000259" key="10">
    <source>
        <dbReference type="PROSITE" id="PS50928"/>
    </source>
</evidence>
<comment type="caution">
    <text evidence="11">The sequence shown here is derived from an EMBL/GenBank/DDBJ whole genome shotgun (WGS) entry which is preliminary data.</text>
</comment>
<proteinExistence type="inferred from homology"/>
<dbReference type="GO" id="GO:0005886">
    <property type="term" value="C:plasma membrane"/>
    <property type="evidence" value="ECO:0007669"/>
    <property type="project" value="UniProtKB-SubCell"/>
</dbReference>
<dbReference type="CDD" id="cd06261">
    <property type="entry name" value="TM_PBP2"/>
    <property type="match status" value="1"/>
</dbReference>
<organism evidence="11 12">
    <name type="scientific">Cricetibacter osteomyelitidis</name>
    <dbReference type="NCBI Taxonomy" id="1521931"/>
    <lineage>
        <taxon>Bacteria</taxon>
        <taxon>Pseudomonadati</taxon>
        <taxon>Pseudomonadota</taxon>
        <taxon>Gammaproteobacteria</taxon>
        <taxon>Pasteurellales</taxon>
        <taxon>Pasteurellaceae</taxon>
        <taxon>Cricetibacter</taxon>
    </lineage>
</organism>
<evidence type="ECO:0000313" key="12">
    <source>
        <dbReference type="Proteomes" id="UP000295763"/>
    </source>
</evidence>
<evidence type="ECO:0000313" key="11">
    <source>
        <dbReference type="EMBL" id="TCP92168.1"/>
    </source>
</evidence>
<feature type="transmembrane region" description="Helical" evidence="9">
    <location>
        <begin position="9"/>
        <end position="27"/>
    </location>
</feature>
<dbReference type="PANTHER" id="PTHR43163:SF4">
    <property type="entry name" value="PUTRESCINE EXPORT SYSTEM PERMEASE PROTEIN SAPB"/>
    <property type="match status" value="1"/>
</dbReference>
<dbReference type="InterPro" id="IPR035906">
    <property type="entry name" value="MetI-like_sf"/>
</dbReference>
<feature type="transmembrane region" description="Helical" evidence="9">
    <location>
        <begin position="114"/>
        <end position="138"/>
    </location>
</feature>
<keyword evidence="5 9" id="KW-0812">Transmembrane</keyword>
<comment type="similarity">
    <text evidence="8">Belongs to the binding-protein-dependent transport system permease family. OppBC subfamily.</text>
</comment>
<dbReference type="PANTHER" id="PTHR43163">
    <property type="entry name" value="DIPEPTIDE TRANSPORT SYSTEM PERMEASE PROTEIN DPPB-RELATED"/>
    <property type="match status" value="1"/>
</dbReference>
<keyword evidence="3" id="KW-1003">Cell membrane</keyword>
<keyword evidence="7 9" id="KW-0472">Membrane</keyword>
<keyword evidence="6 9" id="KW-1133">Transmembrane helix</keyword>
<feature type="domain" description="ABC transmembrane type-1" evidence="10">
    <location>
        <begin position="75"/>
        <end position="303"/>
    </location>
</feature>
<evidence type="ECO:0000256" key="8">
    <source>
        <dbReference type="ARBA" id="ARBA00024202"/>
    </source>
</evidence>
<dbReference type="Proteomes" id="UP000295763">
    <property type="component" value="Unassembled WGS sequence"/>
</dbReference>
<dbReference type="Pfam" id="PF00528">
    <property type="entry name" value="BPD_transp_1"/>
    <property type="match status" value="1"/>
</dbReference>
<evidence type="ECO:0000256" key="9">
    <source>
        <dbReference type="RuleBase" id="RU363032"/>
    </source>
</evidence>
<evidence type="ECO:0000256" key="7">
    <source>
        <dbReference type="ARBA" id="ARBA00023136"/>
    </source>
</evidence>
<feature type="transmembrane region" description="Helical" evidence="9">
    <location>
        <begin position="285"/>
        <end position="310"/>
    </location>
</feature>
<evidence type="ECO:0000256" key="6">
    <source>
        <dbReference type="ARBA" id="ARBA00022989"/>
    </source>
</evidence>
<evidence type="ECO:0000256" key="3">
    <source>
        <dbReference type="ARBA" id="ARBA00022475"/>
    </source>
</evidence>
<sequence length="321" mass="36085">MIRALLRHALLIMISLLALSFISYIILMRDPLNAELAQPRFYSGYVNYVNGLLHGDLGITYSGGDSLLTLIFTVLPPTIELCIASMLLAVLLGIPLGIIGAVNRQNFVGKSISAVSSLGLSVPVFWVAPLLMYFSAIYDWEISSVGQFNLLYEIKPITGFAIIDVWFMDEDYRLKVIQNVLQHLALPTIVLMISPTMEVTRFIQQRAETVFNQNYVKVEVTRGWSTLKILRKRILRNTLPLLVPEFARIFALVFAYSMLIENIIGWPGIGRWIIDAVSQQDYNSISAGVVVIGSLMICINVVTNVTTFMLDPFNRKGWYAR</sequence>
<dbReference type="AlphaFoldDB" id="A0A4R2T514"/>
<keyword evidence="4" id="KW-0997">Cell inner membrane</keyword>
<dbReference type="InterPro" id="IPR000515">
    <property type="entry name" value="MetI-like"/>
</dbReference>
<evidence type="ECO:0000256" key="1">
    <source>
        <dbReference type="ARBA" id="ARBA00004429"/>
    </source>
</evidence>
<reference evidence="11 12" key="1">
    <citation type="submission" date="2019-03" db="EMBL/GenBank/DDBJ databases">
        <title>Genomic Encyclopedia of Type Strains, Phase IV (KMG-IV): sequencing the most valuable type-strain genomes for metagenomic binning, comparative biology and taxonomic classification.</title>
        <authorList>
            <person name="Goeker M."/>
        </authorList>
    </citation>
    <scope>NUCLEOTIDE SEQUENCE [LARGE SCALE GENOMIC DNA]</scope>
    <source>
        <strain evidence="11 12">DSM 28404</strain>
    </source>
</reference>
<keyword evidence="12" id="KW-1185">Reference proteome</keyword>
<keyword evidence="2 9" id="KW-0813">Transport</keyword>
<gene>
    <name evidence="11" type="ORF">EDC44_12510</name>
</gene>
<evidence type="ECO:0000256" key="4">
    <source>
        <dbReference type="ARBA" id="ARBA00022519"/>
    </source>
</evidence>
<name>A0A4R2T514_9PAST</name>
<evidence type="ECO:0000256" key="5">
    <source>
        <dbReference type="ARBA" id="ARBA00022692"/>
    </source>
</evidence>